<accession>A0A8H7Z7L2</accession>
<protein>
    <submittedName>
        <fullName evidence="2">Uncharacterized protein</fullName>
    </submittedName>
</protein>
<keyword evidence="1" id="KW-0472">Membrane</keyword>
<dbReference type="Proteomes" id="UP000670092">
    <property type="component" value="Unassembled WGS sequence"/>
</dbReference>
<evidence type="ECO:0000313" key="2">
    <source>
        <dbReference type="EMBL" id="KAG5304236.1"/>
    </source>
</evidence>
<dbReference type="EMBL" id="JAEVHI010000001">
    <property type="protein sequence ID" value="KAG5304236.1"/>
    <property type="molecule type" value="Genomic_DNA"/>
</dbReference>
<organism evidence="2 3">
    <name type="scientific">Ajellomyces capsulatus</name>
    <name type="common">Darling's disease fungus</name>
    <name type="synonym">Histoplasma capsulatum</name>
    <dbReference type="NCBI Taxonomy" id="5037"/>
    <lineage>
        <taxon>Eukaryota</taxon>
        <taxon>Fungi</taxon>
        <taxon>Dikarya</taxon>
        <taxon>Ascomycota</taxon>
        <taxon>Pezizomycotina</taxon>
        <taxon>Eurotiomycetes</taxon>
        <taxon>Eurotiomycetidae</taxon>
        <taxon>Onygenales</taxon>
        <taxon>Ajellomycetaceae</taxon>
        <taxon>Histoplasma</taxon>
    </lineage>
</organism>
<evidence type="ECO:0000256" key="1">
    <source>
        <dbReference type="SAM" id="Phobius"/>
    </source>
</evidence>
<proteinExistence type="predicted"/>
<name>A0A8H7Z7L2_AJECA</name>
<feature type="transmembrane region" description="Helical" evidence="1">
    <location>
        <begin position="6"/>
        <end position="27"/>
    </location>
</feature>
<dbReference type="VEuPathDB" id="FungiDB:I7I52_02498"/>
<gene>
    <name evidence="2" type="ORF">I7I52_02498</name>
</gene>
<sequence length="60" mass="7285">MPKLVFFHKLSILGLNIYIYIYIYIYVYMQDITIRIQNPTTLTRRKKRHIAPEGKQLKTK</sequence>
<comment type="caution">
    <text evidence="2">The sequence shown here is derived from an EMBL/GenBank/DDBJ whole genome shotgun (WGS) entry which is preliminary data.</text>
</comment>
<dbReference type="AlphaFoldDB" id="A0A8H7Z7L2"/>
<keyword evidence="1" id="KW-1133">Transmembrane helix</keyword>
<keyword evidence="1" id="KW-0812">Transmembrane</keyword>
<reference evidence="2 3" key="1">
    <citation type="submission" date="2021-01" db="EMBL/GenBank/DDBJ databases">
        <title>Chromosome-level genome assembly of a human fungal pathogen reveals clustering of transcriptionally co-regulated genes.</title>
        <authorList>
            <person name="Voorhies M."/>
            <person name="Cohen S."/>
            <person name="Shea T.P."/>
            <person name="Petrus S."/>
            <person name="Munoz J.F."/>
            <person name="Poplawski S."/>
            <person name="Goldman W.E."/>
            <person name="Michael T."/>
            <person name="Cuomo C.A."/>
            <person name="Sil A."/>
            <person name="Beyhan S."/>
        </authorList>
    </citation>
    <scope>NUCLEOTIDE SEQUENCE [LARGE SCALE GENOMIC DNA]</scope>
    <source>
        <strain evidence="2 3">G184AR</strain>
    </source>
</reference>
<evidence type="ECO:0000313" key="3">
    <source>
        <dbReference type="Proteomes" id="UP000670092"/>
    </source>
</evidence>